<dbReference type="HOGENOM" id="CLU_3405362_0_0_6"/>
<name>E9CKZ7_9GAMM</name>
<sequence length="30" mass="3323">MVGSEGDPLQIGLLVFTRTSCYVYAMMRLA</sequence>
<proteinExistence type="predicted"/>
<keyword evidence="2" id="KW-1185">Reference proteome</keyword>
<accession>E9CKZ7</accession>
<dbReference type="Proteomes" id="UP000013568">
    <property type="component" value="Unassembled WGS sequence"/>
</dbReference>
<reference evidence="2" key="1">
    <citation type="journal article" date="2011" name="Genome Biol. Evol.">
        <title>Massive genomic decay in Serratia symbiotica, a recently evolved symbiont of aphids.</title>
        <authorList>
            <person name="Burke G.R."/>
            <person name="Moran N.A."/>
        </authorList>
    </citation>
    <scope>NUCLEOTIDE SEQUENCE [LARGE SCALE GENOMIC DNA]</scope>
    <source>
        <strain evidence="2">Tucson</strain>
    </source>
</reference>
<evidence type="ECO:0000313" key="1">
    <source>
        <dbReference type="EMBL" id="EFW12818.1"/>
    </source>
</evidence>
<organism evidence="1 2">
    <name type="scientific">Serratia symbiotica str. Tucson</name>
    <dbReference type="NCBI Taxonomy" id="914128"/>
    <lineage>
        <taxon>Bacteria</taxon>
        <taxon>Pseudomonadati</taxon>
        <taxon>Pseudomonadota</taxon>
        <taxon>Gammaproteobacteria</taxon>
        <taxon>Enterobacterales</taxon>
        <taxon>Yersiniaceae</taxon>
        <taxon>Serratia</taxon>
        <taxon>Serratia symbiotica</taxon>
    </lineage>
</organism>
<evidence type="ECO:0000313" key="2">
    <source>
        <dbReference type="Proteomes" id="UP000013568"/>
    </source>
</evidence>
<protein>
    <submittedName>
        <fullName evidence="1">Uncharacterized protein</fullName>
    </submittedName>
</protein>
<dbReference type="EMBL" id="GL636105">
    <property type="protein sequence ID" value="EFW12818.1"/>
    <property type="molecule type" value="Genomic_DNA"/>
</dbReference>
<gene>
    <name evidence="1" type="ORF">SSYM_0864</name>
</gene>
<dbReference type="AlphaFoldDB" id="E9CKZ7"/>